<comment type="caution">
    <text evidence="9">The sequence shown here is derived from an EMBL/GenBank/DDBJ whole genome shotgun (WGS) entry which is preliminary data.</text>
</comment>
<dbReference type="SUPFAM" id="SSF54534">
    <property type="entry name" value="FKBP-like"/>
    <property type="match status" value="1"/>
</dbReference>
<protein>
    <recommendedName>
        <fullName evidence="2">peptidylprolyl isomerase</fullName>
        <ecNumber evidence="2">5.2.1.8</ecNumber>
    </recommendedName>
</protein>
<dbReference type="InterPro" id="IPR023058">
    <property type="entry name" value="PPIase_PpiC_CS"/>
</dbReference>
<evidence type="ECO:0000256" key="4">
    <source>
        <dbReference type="ARBA" id="ARBA00023110"/>
    </source>
</evidence>
<dbReference type="PANTHER" id="PTHR47245:SF1">
    <property type="entry name" value="FOLDASE PROTEIN PRSA"/>
    <property type="match status" value="1"/>
</dbReference>
<dbReference type="PROSITE" id="PS50198">
    <property type="entry name" value="PPIC_PPIASE_2"/>
    <property type="match status" value="1"/>
</dbReference>
<evidence type="ECO:0000313" key="9">
    <source>
        <dbReference type="EMBL" id="NDY41804.1"/>
    </source>
</evidence>
<evidence type="ECO:0000256" key="1">
    <source>
        <dbReference type="ARBA" id="ARBA00000971"/>
    </source>
</evidence>
<feature type="signal peptide" evidence="7">
    <location>
        <begin position="1"/>
        <end position="21"/>
    </location>
</feature>
<dbReference type="InterPro" id="IPR046357">
    <property type="entry name" value="PPIase_dom_sf"/>
</dbReference>
<keyword evidence="3 7" id="KW-0732">Signal</keyword>
<proteinExistence type="predicted"/>
<sequence>MRNLILAAVLLLAMACGPANGDDKDGGVLARVGPYQMTLDQFRRNLASLPPQMKMMLAQDPSLQEKYLERWVQITLLAQEARARKLDRLPEVKARMDDLANTVLAQEMLEREIGAKVSVTDEELKAYYAENKDKFAQPEMVRARHILIRVGQGADEKTRAKAEAKARDIRKQIRKGADFADLAKKYSEDPGTRDKGGELGFFPKGRMVPEFEKAAFALKKGEVSQPVRTAFGYHLIQVEDRKAASVPTLASVEGQVRQQLQQEKQQEALDALLADLEKRYKPEVHKEVLKQADAGTGGGSGTK</sequence>
<feature type="domain" description="PpiC" evidence="8">
    <location>
        <begin position="138"/>
        <end position="240"/>
    </location>
</feature>
<reference evidence="9 10" key="1">
    <citation type="submission" date="2020-02" db="EMBL/GenBank/DDBJ databases">
        <title>Comparative genomics of sulfur disproportionating microorganisms.</title>
        <authorList>
            <person name="Ward L.M."/>
            <person name="Bertran E."/>
            <person name="Johnston D.T."/>
        </authorList>
    </citation>
    <scope>NUCLEOTIDE SEQUENCE [LARGE SCALE GENOMIC DNA]</scope>
    <source>
        <strain evidence="9 10">DSM 100025</strain>
    </source>
</reference>
<organism evidence="9 10">
    <name type="scientific">Dissulfurirhabdus thermomarina</name>
    <dbReference type="NCBI Taxonomy" id="1765737"/>
    <lineage>
        <taxon>Bacteria</taxon>
        <taxon>Deltaproteobacteria</taxon>
        <taxon>Dissulfurirhabdaceae</taxon>
        <taxon>Dissulfurirhabdus</taxon>
    </lineage>
</organism>
<name>A0A6N9TPY5_DISTH</name>
<dbReference type="InterPro" id="IPR050245">
    <property type="entry name" value="PrsA_foldase"/>
</dbReference>
<dbReference type="EC" id="5.2.1.8" evidence="2"/>
<evidence type="ECO:0000313" key="10">
    <source>
        <dbReference type="Proteomes" id="UP000469346"/>
    </source>
</evidence>
<keyword evidence="10" id="KW-1185">Reference proteome</keyword>
<dbReference type="PANTHER" id="PTHR47245">
    <property type="entry name" value="PEPTIDYLPROLYL ISOMERASE"/>
    <property type="match status" value="1"/>
</dbReference>
<dbReference type="SUPFAM" id="SSF109998">
    <property type="entry name" value="Triger factor/SurA peptide-binding domain-like"/>
    <property type="match status" value="1"/>
</dbReference>
<comment type="catalytic activity">
    <reaction evidence="1">
        <text>[protein]-peptidylproline (omega=180) = [protein]-peptidylproline (omega=0)</text>
        <dbReference type="Rhea" id="RHEA:16237"/>
        <dbReference type="Rhea" id="RHEA-COMP:10747"/>
        <dbReference type="Rhea" id="RHEA-COMP:10748"/>
        <dbReference type="ChEBI" id="CHEBI:83833"/>
        <dbReference type="ChEBI" id="CHEBI:83834"/>
        <dbReference type="EC" id="5.2.1.8"/>
    </reaction>
</comment>
<dbReference type="EMBL" id="JAAGRR010000018">
    <property type="protein sequence ID" value="NDY41804.1"/>
    <property type="molecule type" value="Genomic_DNA"/>
</dbReference>
<feature type="chain" id="PRO_5026941884" description="peptidylprolyl isomerase" evidence="7">
    <location>
        <begin position="22"/>
        <end position="303"/>
    </location>
</feature>
<dbReference type="Pfam" id="PF13616">
    <property type="entry name" value="Rotamase_3"/>
    <property type="match status" value="1"/>
</dbReference>
<dbReference type="GO" id="GO:0003755">
    <property type="term" value="F:peptidyl-prolyl cis-trans isomerase activity"/>
    <property type="evidence" value="ECO:0007669"/>
    <property type="project" value="UniProtKB-KW"/>
</dbReference>
<dbReference type="AlphaFoldDB" id="A0A6N9TPY5"/>
<dbReference type="InterPro" id="IPR027304">
    <property type="entry name" value="Trigger_fact/SurA_dom_sf"/>
</dbReference>
<dbReference type="PROSITE" id="PS51257">
    <property type="entry name" value="PROKAR_LIPOPROTEIN"/>
    <property type="match status" value="1"/>
</dbReference>
<evidence type="ECO:0000256" key="7">
    <source>
        <dbReference type="SAM" id="SignalP"/>
    </source>
</evidence>
<dbReference type="RefSeq" id="WP_163297959.1">
    <property type="nucleotide sequence ID" value="NZ_JAAGRR010000018.1"/>
</dbReference>
<gene>
    <name evidence="9" type="ORF">G3N55_02910</name>
</gene>
<accession>A0A6N9TPY5</accession>
<evidence type="ECO:0000256" key="3">
    <source>
        <dbReference type="ARBA" id="ARBA00022729"/>
    </source>
</evidence>
<evidence type="ECO:0000256" key="6">
    <source>
        <dbReference type="PROSITE-ProRule" id="PRU00278"/>
    </source>
</evidence>
<keyword evidence="4 6" id="KW-0697">Rotamase</keyword>
<evidence type="ECO:0000256" key="5">
    <source>
        <dbReference type="ARBA" id="ARBA00023235"/>
    </source>
</evidence>
<dbReference type="Gene3D" id="3.10.50.40">
    <property type="match status" value="1"/>
</dbReference>
<evidence type="ECO:0000259" key="8">
    <source>
        <dbReference type="PROSITE" id="PS50198"/>
    </source>
</evidence>
<dbReference type="InterPro" id="IPR000297">
    <property type="entry name" value="PPIase_PpiC"/>
</dbReference>
<dbReference type="PROSITE" id="PS01096">
    <property type="entry name" value="PPIC_PPIASE_1"/>
    <property type="match status" value="1"/>
</dbReference>
<evidence type="ECO:0000256" key="2">
    <source>
        <dbReference type="ARBA" id="ARBA00013194"/>
    </source>
</evidence>
<dbReference type="Proteomes" id="UP000469346">
    <property type="component" value="Unassembled WGS sequence"/>
</dbReference>
<keyword evidence="5 6" id="KW-0413">Isomerase</keyword>